<dbReference type="GO" id="GO:0007059">
    <property type="term" value="P:chromosome segregation"/>
    <property type="evidence" value="ECO:0007669"/>
    <property type="project" value="Ensembl"/>
</dbReference>
<dbReference type="Ensembl" id="ENSEAST00005052857.1">
    <property type="protein sequence ID" value="ENSEASP00005046077.1"/>
    <property type="gene ID" value="ENSEASG00005020808.2"/>
</dbReference>
<dbReference type="GO" id="GO:0001222">
    <property type="term" value="F:transcription corepressor binding"/>
    <property type="evidence" value="ECO:0007669"/>
    <property type="project" value="Ensembl"/>
</dbReference>
<dbReference type="EC" id="2.7.11.34" evidence="5"/>
<dbReference type="PROSITE" id="PS00107">
    <property type="entry name" value="PROTEIN_KINASE_ATP"/>
    <property type="match status" value="1"/>
</dbReference>
<dbReference type="GO" id="GO:0043123">
    <property type="term" value="P:positive regulation of canonical NF-kappaB signal transduction"/>
    <property type="evidence" value="ECO:0007669"/>
    <property type="project" value="TreeGrafter"/>
</dbReference>
<dbReference type="Gene3D" id="3.30.200.20">
    <property type="entry name" value="Phosphorylase Kinase, domain 1"/>
    <property type="match status" value="1"/>
</dbReference>
<organism evidence="10 11">
    <name type="scientific">Equus asinus</name>
    <name type="common">Donkey</name>
    <name type="synonym">Equus africanus asinus</name>
    <dbReference type="NCBI Taxonomy" id="9793"/>
    <lineage>
        <taxon>Eukaryota</taxon>
        <taxon>Metazoa</taxon>
        <taxon>Chordata</taxon>
        <taxon>Craniata</taxon>
        <taxon>Vertebrata</taxon>
        <taxon>Euteleostomi</taxon>
        <taxon>Mammalia</taxon>
        <taxon>Eutheria</taxon>
        <taxon>Laurasiatheria</taxon>
        <taxon>Perissodactyla</taxon>
        <taxon>Equidae</taxon>
        <taxon>Equus</taxon>
    </lineage>
</organism>
<evidence type="ECO:0000313" key="11">
    <source>
        <dbReference type="Proteomes" id="UP000694387"/>
    </source>
</evidence>
<reference evidence="10" key="2">
    <citation type="submission" date="2025-08" db="UniProtKB">
        <authorList>
            <consortium name="Ensembl"/>
        </authorList>
    </citation>
    <scope>IDENTIFICATION</scope>
</reference>
<reference evidence="10" key="3">
    <citation type="submission" date="2025-09" db="UniProtKB">
        <authorList>
            <consortium name="Ensembl"/>
        </authorList>
    </citation>
    <scope>IDENTIFICATION</scope>
</reference>
<feature type="region of interest" description="Disordered" evidence="8">
    <location>
        <begin position="1"/>
        <end position="33"/>
    </location>
</feature>
<gene>
    <name evidence="10" type="primary">NEK6</name>
</gene>
<dbReference type="Proteomes" id="UP000694387">
    <property type="component" value="Chromosome 10"/>
</dbReference>
<accession>A0A9L0J7U0</accession>
<evidence type="ECO:0000256" key="2">
    <source>
        <dbReference type="ARBA" id="ARBA00022741"/>
    </source>
</evidence>
<feature type="domain" description="Protein kinase" evidence="9">
    <location>
        <begin position="45"/>
        <end position="330"/>
    </location>
</feature>
<keyword evidence="2 6" id="KW-0547">Nucleotide-binding</keyword>
<evidence type="ECO:0000259" key="9">
    <source>
        <dbReference type="PROSITE" id="PS50011"/>
    </source>
</evidence>
<protein>
    <recommendedName>
        <fullName evidence="5">NEK6-subfamily protein kinase</fullName>
        <ecNumber evidence="5">2.7.11.34</ecNumber>
    </recommendedName>
</protein>
<evidence type="ECO:0000256" key="4">
    <source>
        <dbReference type="ARBA" id="ARBA00022840"/>
    </source>
</evidence>
<dbReference type="SUPFAM" id="SSF56112">
    <property type="entry name" value="Protein kinase-like (PK-like)"/>
    <property type="match status" value="1"/>
</dbReference>
<evidence type="ECO:0000256" key="3">
    <source>
        <dbReference type="ARBA" id="ARBA00022777"/>
    </source>
</evidence>
<keyword evidence="7" id="KW-0723">Serine/threonine-protein kinase</keyword>
<dbReference type="InterPro" id="IPR008271">
    <property type="entry name" value="Ser/Thr_kinase_AS"/>
</dbReference>
<keyword evidence="4 6" id="KW-0067">ATP-binding</keyword>
<dbReference type="GO" id="GO:0019901">
    <property type="term" value="F:protein kinase binding"/>
    <property type="evidence" value="ECO:0007669"/>
    <property type="project" value="Ensembl"/>
</dbReference>
<name>A0A9L0J7U0_EQUAS</name>
<dbReference type="Pfam" id="PF00069">
    <property type="entry name" value="Pkinase"/>
    <property type="match status" value="1"/>
</dbReference>
<dbReference type="GO" id="GO:0005829">
    <property type="term" value="C:cytosol"/>
    <property type="evidence" value="ECO:0007669"/>
    <property type="project" value="Ensembl"/>
</dbReference>
<dbReference type="SMART" id="SM00220">
    <property type="entry name" value="S_TKc"/>
    <property type="match status" value="1"/>
</dbReference>
<dbReference type="GO" id="GO:0005524">
    <property type="term" value="F:ATP binding"/>
    <property type="evidence" value="ECO:0007669"/>
    <property type="project" value="UniProtKB-UniRule"/>
</dbReference>
<dbReference type="PROSITE" id="PS50011">
    <property type="entry name" value="PROTEIN_KINASE_DOM"/>
    <property type="match status" value="1"/>
</dbReference>
<sequence>MAGQPSHMPHGGSPNNLCHAPGPAPPPDPQRHPNALSFRCSLADFQIEKKIGRGQFSEVYKATCLLDRKTVALKKVQIFEMMDAKARQDCVKEIGLLKQLNHPNIIKYLDSFIEDNELNIVLELADAGDLSQMIKYFKKQKRLIPERTVWKYFVQLCSAVEHMHSRRVMHRDIKPANVFITATGIVKLGDLGLGRFFSSETTAAHSLGKGACPCPAAWAWVTVGEMRTFSPPCLRLVSAGKCLFEPDLTHLFRTVARRRVNRGPRLPGWDFPVPSSCLTSLPLEWGAVALPLMRLPSHPSHRCAVHCMGVSHSVQSSFRGTFELFPVFGV</sequence>
<dbReference type="Gene3D" id="1.10.510.10">
    <property type="entry name" value="Transferase(Phosphotransferase) domain 1"/>
    <property type="match status" value="1"/>
</dbReference>
<comment type="similarity">
    <text evidence="7">Belongs to the protein kinase superfamily.</text>
</comment>
<evidence type="ECO:0000256" key="8">
    <source>
        <dbReference type="SAM" id="MobiDB-lite"/>
    </source>
</evidence>
<reference evidence="10 11" key="1">
    <citation type="journal article" date="2020" name="Nat. Commun.">
        <title>Donkey genomes provide new insights into domestication and selection for coat color.</title>
        <authorList>
            <person name="Wang"/>
            <person name="C."/>
            <person name="Li"/>
            <person name="H."/>
            <person name="Guo"/>
            <person name="Y."/>
            <person name="Huang"/>
            <person name="J."/>
            <person name="Sun"/>
            <person name="Y."/>
            <person name="Min"/>
            <person name="J."/>
            <person name="Wang"/>
            <person name="J."/>
            <person name="Fang"/>
            <person name="X."/>
            <person name="Zhao"/>
            <person name="Z."/>
            <person name="Wang"/>
            <person name="S."/>
            <person name="Zhang"/>
            <person name="Y."/>
            <person name="Liu"/>
            <person name="Q."/>
            <person name="Jiang"/>
            <person name="Q."/>
            <person name="Wang"/>
            <person name="X."/>
            <person name="Guo"/>
            <person name="Y."/>
            <person name="Yang"/>
            <person name="C."/>
            <person name="Wang"/>
            <person name="Y."/>
            <person name="Tian"/>
            <person name="F."/>
            <person name="Zhuang"/>
            <person name="G."/>
            <person name="Fan"/>
            <person name="Y."/>
            <person name="Gao"/>
            <person name="Q."/>
            <person name="Li"/>
            <person name="Y."/>
            <person name="Ju"/>
            <person name="Z."/>
            <person name="Li"/>
            <person name="J."/>
            <person name="Li"/>
            <person name="R."/>
            <person name="Hou"/>
            <person name="M."/>
            <person name="Yang"/>
            <person name="G."/>
            <person name="Liu"/>
            <person name="G."/>
            <person name="Liu"/>
            <person name="W."/>
            <person name="Guo"/>
            <person name="J."/>
            <person name="Pan"/>
            <person name="S."/>
            <person name="Fan"/>
            <person name="G."/>
            <person name="Zhang"/>
            <person name="W."/>
            <person name="Zhang"/>
            <person name="R."/>
            <person name="Yu"/>
            <person name="J."/>
            <person name="Zhang"/>
            <person name="X."/>
            <person name="Yin"/>
            <person name="Q."/>
            <person name="Ji"/>
            <person name="C."/>
            <person name="Jin"/>
            <person name="Y."/>
            <person name="Yue"/>
            <person name="G."/>
            <person name="Liu"/>
            <person name="M."/>
            <person name="Xu"/>
            <person name="J."/>
            <person name="Liu"/>
            <person name="S."/>
            <person name="Jordana"/>
            <person name="J."/>
            <person name="Noce"/>
            <person name="A."/>
            <person name="Amills"/>
            <person name="M."/>
            <person name="Wu"/>
            <person name="D.D."/>
            <person name="Li"/>
            <person name="S."/>
            <person name="Zhou"/>
            <person name="X. and Zhong"/>
            <person name="J."/>
        </authorList>
    </citation>
    <scope>NUCLEOTIDE SEQUENCE [LARGE SCALE GENOMIC DNA]</scope>
</reference>
<dbReference type="PANTHER" id="PTHR43289:SF13">
    <property type="entry name" value="MITOGEN-ACTIVATED PROTEIN KINASE KINASE KINASE 20-RELATED"/>
    <property type="match status" value="1"/>
</dbReference>
<keyword evidence="3" id="KW-0418">Kinase</keyword>
<dbReference type="AlphaFoldDB" id="A0A9L0J7U0"/>
<dbReference type="GO" id="GO:0030071">
    <property type="term" value="P:regulation of mitotic metaphase/anaphase transition"/>
    <property type="evidence" value="ECO:0007669"/>
    <property type="project" value="Ensembl"/>
</dbReference>
<dbReference type="PANTHER" id="PTHR43289">
    <property type="entry name" value="MITOGEN-ACTIVATED PROTEIN KINASE KINASE KINASE 20-RELATED"/>
    <property type="match status" value="1"/>
</dbReference>
<dbReference type="GO" id="GO:0031625">
    <property type="term" value="F:ubiquitin protein ligase binding"/>
    <property type="evidence" value="ECO:0007669"/>
    <property type="project" value="Ensembl"/>
</dbReference>
<evidence type="ECO:0000256" key="7">
    <source>
        <dbReference type="RuleBase" id="RU000304"/>
    </source>
</evidence>
<dbReference type="InterPro" id="IPR017441">
    <property type="entry name" value="Protein_kinase_ATP_BS"/>
</dbReference>
<keyword evidence="1" id="KW-0808">Transferase</keyword>
<evidence type="ECO:0000256" key="6">
    <source>
        <dbReference type="PROSITE-ProRule" id="PRU10141"/>
    </source>
</evidence>
<dbReference type="GO" id="GO:0019894">
    <property type="term" value="F:kinesin binding"/>
    <property type="evidence" value="ECO:0007669"/>
    <property type="project" value="Ensembl"/>
</dbReference>
<dbReference type="GO" id="GO:0140297">
    <property type="term" value="F:DNA-binding transcription factor binding"/>
    <property type="evidence" value="ECO:0007669"/>
    <property type="project" value="Ensembl"/>
</dbReference>
<dbReference type="PROSITE" id="PS00108">
    <property type="entry name" value="PROTEIN_KINASE_ST"/>
    <property type="match status" value="1"/>
</dbReference>
<dbReference type="InterPro" id="IPR011009">
    <property type="entry name" value="Kinase-like_dom_sf"/>
</dbReference>
<dbReference type="GeneTree" id="ENSGT00940000159990"/>
<feature type="binding site" evidence="6">
    <location>
        <position position="74"/>
    </location>
    <ligand>
        <name>ATP</name>
        <dbReference type="ChEBI" id="CHEBI:30616"/>
    </ligand>
</feature>
<evidence type="ECO:0000256" key="5">
    <source>
        <dbReference type="ARBA" id="ARBA00039067"/>
    </source>
</evidence>
<dbReference type="GO" id="GO:0000287">
    <property type="term" value="F:magnesium ion binding"/>
    <property type="evidence" value="ECO:0007669"/>
    <property type="project" value="Ensembl"/>
</dbReference>
<dbReference type="GO" id="GO:0004674">
    <property type="term" value="F:protein serine/threonine kinase activity"/>
    <property type="evidence" value="ECO:0007669"/>
    <property type="project" value="UniProtKB-KW"/>
</dbReference>
<dbReference type="GO" id="GO:0005654">
    <property type="term" value="C:nucleoplasm"/>
    <property type="evidence" value="ECO:0007669"/>
    <property type="project" value="Ensembl"/>
</dbReference>
<proteinExistence type="inferred from homology"/>
<dbReference type="FunFam" id="3.30.200.20:FF:000204">
    <property type="entry name" value="Serine/threonine-protein kinase Nek7"/>
    <property type="match status" value="1"/>
</dbReference>
<evidence type="ECO:0000313" key="10">
    <source>
        <dbReference type="Ensembl" id="ENSEASP00005046077.1"/>
    </source>
</evidence>
<dbReference type="GO" id="GO:0032991">
    <property type="term" value="C:protein-containing complex"/>
    <property type="evidence" value="ECO:0007669"/>
    <property type="project" value="Ensembl"/>
</dbReference>
<keyword evidence="11" id="KW-1185">Reference proteome</keyword>
<dbReference type="GO" id="GO:0034451">
    <property type="term" value="C:centriolar satellite"/>
    <property type="evidence" value="ECO:0007669"/>
    <property type="project" value="Ensembl"/>
</dbReference>
<dbReference type="FunFam" id="3.30.200.20:FF:000240">
    <property type="entry name" value="Serine/threonine-protein kinase Nek7"/>
    <property type="match status" value="1"/>
</dbReference>
<dbReference type="InterPro" id="IPR000719">
    <property type="entry name" value="Prot_kinase_dom"/>
</dbReference>
<evidence type="ECO:0000256" key="1">
    <source>
        <dbReference type="ARBA" id="ARBA00022679"/>
    </source>
</evidence>